<protein>
    <recommendedName>
        <fullName evidence="1">HTH three-helical bundle domain-containing protein</fullName>
    </recommendedName>
</protein>
<accession>A0A2U1L3M4</accession>
<evidence type="ECO:0000313" key="3">
    <source>
        <dbReference type="Proteomes" id="UP000245207"/>
    </source>
</evidence>
<dbReference type="InterPro" id="IPR057523">
    <property type="entry name" value="HTH_74"/>
</dbReference>
<dbReference type="OrthoDB" id="515857at2759"/>
<name>A0A2U1L3M4_ARTAN</name>
<feature type="domain" description="HTH three-helical bundle" evidence="1">
    <location>
        <begin position="194"/>
        <end position="235"/>
    </location>
</feature>
<dbReference type="STRING" id="35608.A0A2U1L3M4"/>
<dbReference type="EMBL" id="PKPP01011738">
    <property type="protein sequence ID" value="PWA43599.1"/>
    <property type="molecule type" value="Genomic_DNA"/>
</dbReference>
<proteinExistence type="predicted"/>
<gene>
    <name evidence="2" type="ORF">CTI12_AA534090</name>
</gene>
<dbReference type="AlphaFoldDB" id="A0A2U1L3M4"/>
<dbReference type="Pfam" id="PF25370">
    <property type="entry name" value="HTH_74"/>
    <property type="match status" value="1"/>
</dbReference>
<keyword evidence="3" id="KW-1185">Reference proteome</keyword>
<reference evidence="2 3" key="1">
    <citation type="journal article" date="2018" name="Mol. Plant">
        <title>The genome of Artemisia annua provides insight into the evolution of Asteraceae family and artemisinin biosynthesis.</title>
        <authorList>
            <person name="Shen Q."/>
            <person name="Zhang L."/>
            <person name="Liao Z."/>
            <person name="Wang S."/>
            <person name="Yan T."/>
            <person name="Shi P."/>
            <person name="Liu M."/>
            <person name="Fu X."/>
            <person name="Pan Q."/>
            <person name="Wang Y."/>
            <person name="Lv Z."/>
            <person name="Lu X."/>
            <person name="Zhang F."/>
            <person name="Jiang W."/>
            <person name="Ma Y."/>
            <person name="Chen M."/>
            <person name="Hao X."/>
            <person name="Li L."/>
            <person name="Tang Y."/>
            <person name="Lv G."/>
            <person name="Zhou Y."/>
            <person name="Sun X."/>
            <person name="Brodelius P.E."/>
            <person name="Rose J.K.C."/>
            <person name="Tang K."/>
        </authorList>
    </citation>
    <scope>NUCLEOTIDE SEQUENCE [LARGE SCALE GENOMIC DNA]</scope>
    <source>
        <strain evidence="3">cv. Huhao1</strain>
        <tissue evidence="2">Leaf</tissue>
    </source>
</reference>
<dbReference type="Proteomes" id="UP000245207">
    <property type="component" value="Unassembled WGS sequence"/>
</dbReference>
<dbReference type="PANTHER" id="PTHR34799:SF2">
    <property type="entry name" value="OS07G0656300 PROTEIN"/>
    <property type="match status" value="1"/>
</dbReference>
<evidence type="ECO:0000313" key="2">
    <source>
        <dbReference type="EMBL" id="PWA43599.1"/>
    </source>
</evidence>
<sequence>MKSRFPNSSEQLVASALLLLSSSSSYGKKTKRDIDYSESLLLSRSTASSIVSSDDVYSSDDHEAHARGLRMVTSSISCFDREFKLQVVRKSRSRTLWLSDCRKKTSAIVVSGSSGSSCLTSEGSFCLSGGSSSLVSSSRSMVSSSRSVVSSSRSMVSSLRSRELRIRRGRKVVRDVKMKMKMRMKKQPFYVVNSARLLRRSEAILNVLAYIGCASEVRIRELLGDSPDTSKALRMLLRKGEVRRSGAGGRTDPFIYQIAAK</sequence>
<organism evidence="2 3">
    <name type="scientific">Artemisia annua</name>
    <name type="common">Sweet wormwood</name>
    <dbReference type="NCBI Taxonomy" id="35608"/>
    <lineage>
        <taxon>Eukaryota</taxon>
        <taxon>Viridiplantae</taxon>
        <taxon>Streptophyta</taxon>
        <taxon>Embryophyta</taxon>
        <taxon>Tracheophyta</taxon>
        <taxon>Spermatophyta</taxon>
        <taxon>Magnoliopsida</taxon>
        <taxon>eudicotyledons</taxon>
        <taxon>Gunneridae</taxon>
        <taxon>Pentapetalae</taxon>
        <taxon>asterids</taxon>
        <taxon>campanulids</taxon>
        <taxon>Asterales</taxon>
        <taxon>Asteraceae</taxon>
        <taxon>Asteroideae</taxon>
        <taxon>Anthemideae</taxon>
        <taxon>Artemisiinae</taxon>
        <taxon>Artemisia</taxon>
    </lineage>
</organism>
<evidence type="ECO:0000259" key="1">
    <source>
        <dbReference type="Pfam" id="PF25370"/>
    </source>
</evidence>
<dbReference type="PANTHER" id="PTHR34799">
    <property type="entry name" value="OS07G0656300 PROTEIN"/>
    <property type="match status" value="1"/>
</dbReference>
<comment type="caution">
    <text evidence="2">The sequence shown here is derived from an EMBL/GenBank/DDBJ whole genome shotgun (WGS) entry which is preliminary data.</text>
</comment>